<dbReference type="GO" id="GO:0015627">
    <property type="term" value="C:type II protein secretion system complex"/>
    <property type="evidence" value="ECO:0007669"/>
    <property type="project" value="TreeGrafter"/>
</dbReference>
<feature type="domain" description="Helix-hairpin-helix DNA-binding motif class 1" evidence="1">
    <location>
        <begin position="97"/>
        <end position="116"/>
    </location>
</feature>
<sequence>MKQRNMDDPLHIISKTEKEEFKQAAIHAYSSQGIQDNETANIAAGDATEKNIKDGEELVNINTAVKQELMALPKIGPVTAERIIRFRDDFGPFQSIDDLAKIKGIGPKTLERLKTRIII</sequence>
<dbReference type="GO" id="GO:0015628">
    <property type="term" value="P:protein secretion by the type II secretion system"/>
    <property type="evidence" value="ECO:0007669"/>
    <property type="project" value="TreeGrafter"/>
</dbReference>
<protein>
    <recommendedName>
        <fullName evidence="1">Helix-hairpin-helix DNA-binding motif class 1 domain-containing protein</fullName>
    </recommendedName>
</protein>
<dbReference type="Gene3D" id="1.10.150.320">
    <property type="entry name" value="Photosystem II 12 kDa extrinsic protein"/>
    <property type="match status" value="1"/>
</dbReference>
<dbReference type="EMBL" id="UINC01001175">
    <property type="protein sequence ID" value="SUZ73318.1"/>
    <property type="molecule type" value="Genomic_DNA"/>
</dbReference>
<dbReference type="SMART" id="SM00278">
    <property type="entry name" value="HhH1"/>
    <property type="match status" value="2"/>
</dbReference>
<evidence type="ECO:0000313" key="2">
    <source>
        <dbReference type="EMBL" id="SUZ73318.1"/>
    </source>
</evidence>
<dbReference type="InterPro" id="IPR004509">
    <property type="entry name" value="Competence_ComEA_HhH"/>
</dbReference>
<dbReference type="GO" id="GO:0006281">
    <property type="term" value="P:DNA repair"/>
    <property type="evidence" value="ECO:0007669"/>
    <property type="project" value="InterPro"/>
</dbReference>
<dbReference type="GO" id="GO:0003677">
    <property type="term" value="F:DNA binding"/>
    <property type="evidence" value="ECO:0007669"/>
    <property type="project" value="InterPro"/>
</dbReference>
<dbReference type="Pfam" id="PF12836">
    <property type="entry name" value="HHH_3"/>
    <property type="match status" value="1"/>
</dbReference>
<reference evidence="2" key="1">
    <citation type="submission" date="2018-05" db="EMBL/GenBank/DDBJ databases">
        <authorList>
            <person name="Lanie J.A."/>
            <person name="Ng W.-L."/>
            <person name="Kazmierczak K.M."/>
            <person name="Andrzejewski T.M."/>
            <person name="Davidsen T.M."/>
            <person name="Wayne K.J."/>
            <person name="Tettelin H."/>
            <person name="Glass J.I."/>
            <person name="Rusch D."/>
            <person name="Podicherti R."/>
            <person name="Tsui H.-C.T."/>
            <person name="Winkler M.E."/>
        </authorList>
    </citation>
    <scope>NUCLEOTIDE SEQUENCE</scope>
</reference>
<name>A0A381Q342_9ZZZZ</name>
<dbReference type="NCBIfam" id="TIGR00426">
    <property type="entry name" value="competence protein ComEA helix-hairpin-helix repeat region"/>
    <property type="match status" value="1"/>
</dbReference>
<proteinExistence type="predicted"/>
<dbReference type="InterPro" id="IPR010994">
    <property type="entry name" value="RuvA_2-like"/>
</dbReference>
<dbReference type="PANTHER" id="PTHR21180">
    <property type="entry name" value="ENDONUCLEASE/EXONUCLEASE/PHOSPHATASE FAMILY DOMAIN-CONTAINING PROTEIN 1"/>
    <property type="match status" value="1"/>
</dbReference>
<evidence type="ECO:0000259" key="1">
    <source>
        <dbReference type="SMART" id="SM00278"/>
    </source>
</evidence>
<feature type="domain" description="Helix-hairpin-helix DNA-binding motif class 1" evidence="1">
    <location>
        <begin position="67"/>
        <end position="86"/>
    </location>
</feature>
<accession>A0A381Q342</accession>
<dbReference type="SUPFAM" id="SSF47781">
    <property type="entry name" value="RuvA domain 2-like"/>
    <property type="match status" value="1"/>
</dbReference>
<dbReference type="AlphaFoldDB" id="A0A381Q342"/>
<dbReference type="InterPro" id="IPR051675">
    <property type="entry name" value="Endo/Exo/Phosphatase_dom_1"/>
</dbReference>
<organism evidence="2">
    <name type="scientific">marine metagenome</name>
    <dbReference type="NCBI Taxonomy" id="408172"/>
    <lineage>
        <taxon>unclassified sequences</taxon>
        <taxon>metagenomes</taxon>
        <taxon>ecological metagenomes</taxon>
    </lineage>
</organism>
<dbReference type="PANTHER" id="PTHR21180:SF32">
    <property type="entry name" value="ENDONUCLEASE_EXONUCLEASE_PHOSPHATASE FAMILY DOMAIN-CONTAINING PROTEIN 1"/>
    <property type="match status" value="1"/>
</dbReference>
<gene>
    <name evidence="2" type="ORF">METZ01_LOCUS26172</name>
</gene>
<dbReference type="InterPro" id="IPR003583">
    <property type="entry name" value="Hlx-hairpin-Hlx_DNA-bd_motif"/>
</dbReference>